<dbReference type="Proteomes" id="UP000277579">
    <property type="component" value="Unassembled WGS sequence"/>
</dbReference>
<evidence type="ECO:0000313" key="1">
    <source>
        <dbReference type="EMBL" id="RKS25059.1"/>
    </source>
</evidence>
<accession>A0A495ML56</accession>
<evidence type="ECO:0000313" key="2">
    <source>
        <dbReference type="Proteomes" id="UP000277579"/>
    </source>
</evidence>
<reference evidence="1 2" key="1">
    <citation type="submission" date="2018-10" db="EMBL/GenBank/DDBJ databases">
        <title>Genomic Encyclopedia of Archaeal and Bacterial Type Strains, Phase II (KMG-II): from individual species to whole genera.</title>
        <authorList>
            <person name="Goeker M."/>
        </authorList>
    </citation>
    <scope>NUCLEOTIDE SEQUENCE [LARGE SCALE GENOMIC DNA]</scope>
    <source>
        <strain evidence="1 2">DSM 29537</strain>
    </source>
</reference>
<proteinExistence type="predicted"/>
<protein>
    <recommendedName>
        <fullName evidence="3">DUF3137 domain-containing protein</fullName>
    </recommendedName>
</protein>
<organism evidence="1 2">
    <name type="scientific">Flavobacterium endophyticum</name>
    <dbReference type="NCBI Taxonomy" id="1540163"/>
    <lineage>
        <taxon>Bacteria</taxon>
        <taxon>Pseudomonadati</taxon>
        <taxon>Bacteroidota</taxon>
        <taxon>Flavobacteriia</taxon>
        <taxon>Flavobacteriales</taxon>
        <taxon>Flavobacteriaceae</taxon>
        <taxon>Flavobacterium</taxon>
    </lineage>
</organism>
<dbReference type="OrthoDB" id="262374at2"/>
<dbReference type="RefSeq" id="WP_121374498.1">
    <property type="nucleotide sequence ID" value="NZ_RBLC01000001.1"/>
</dbReference>
<comment type="caution">
    <text evidence="1">The sequence shown here is derived from an EMBL/GenBank/DDBJ whole genome shotgun (WGS) entry which is preliminary data.</text>
</comment>
<dbReference type="AlphaFoldDB" id="A0A495ML56"/>
<dbReference type="EMBL" id="RBLC01000001">
    <property type="protein sequence ID" value="RKS25059.1"/>
    <property type="molecule type" value="Genomic_DNA"/>
</dbReference>
<sequence>MRTIFEGKTTIWKEFARATGGRFVEGHSWHSDRTEIEHKDWLVVFDHYTLWSGKYNQQMTRVIAPLVSLDNFQFEIYRAGLARKIEKLFGGQDVAIGYPEFDKAFIIKANNELKIKSFLRNKNIRDSIALQKEVNILMSDQKGIWEEKLPKNHFELSFFLDGSVEDIALLKSLLDLFKEMIDELYQLQSIAPKA</sequence>
<gene>
    <name evidence="1" type="ORF">CLV94_0089</name>
</gene>
<name>A0A495ML56_9FLAO</name>
<keyword evidence="2" id="KW-1185">Reference proteome</keyword>
<evidence type="ECO:0008006" key="3">
    <source>
        <dbReference type="Google" id="ProtNLM"/>
    </source>
</evidence>